<sequence>MSSKKIKINYINNLFWLAPSISSYFRGRSYGYAPFKTLEDLVKAKNLTNDNVYFSFNGLLDKNFDFFNSLNRIKKLEFRLNKENLYKIEHNQFVDDTSISEHLIIRWDQKAVNWVKKGFIPFYSLDWYLINFVKDNSENPENKKTIIKWNKNDFDLVE</sequence>
<name>Q8EV52_MALP2</name>
<accession>Q8EV52</accession>
<dbReference type="Proteomes" id="UP000002522">
    <property type="component" value="Chromosome"/>
</dbReference>
<dbReference type="AlphaFoldDB" id="Q8EV52"/>
<gene>
    <name evidence="1" type="ordered locus">MYPE7150</name>
</gene>
<evidence type="ECO:0000313" key="1">
    <source>
        <dbReference type="EMBL" id="BAC44509.1"/>
    </source>
</evidence>
<dbReference type="EMBL" id="BA000026">
    <property type="protein sequence ID" value="BAC44509.1"/>
    <property type="molecule type" value="Genomic_DNA"/>
</dbReference>
<organism evidence="1 2">
    <name type="scientific">Malacoplasma penetrans (strain HF-2)</name>
    <name type="common">Mycoplasma penetrans</name>
    <dbReference type="NCBI Taxonomy" id="272633"/>
    <lineage>
        <taxon>Bacteria</taxon>
        <taxon>Bacillati</taxon>
        <taxon>Mycoplasmatota</taxon>
        <taxon>Mycoplasmoidales</taxon>
        <taxon>Mycoplasmoidaceae</taxon>
        <taxon>Malacoplasma</taxon>
    </lineage>
</organism>
<dbReference type="KEGG" id="mpe:MYPE7150"/>
<dbReference type="RefSeq" id="WP_011077538.1">
    <property type="nucleotide sequence ID" value="NC_004432.1"/>
</dbReference>
<dbReference type="HOGENOM" id="CLU_1641823_0_0_14"/>
<proteinExistence type="predicted"/>
<dbReference type="STRING" id="272633.gene:10731838"/>
<evidence type="ECO:0000313" key="2">
    <source>
        <dbReference type="Proteomes" id="UP000002522"/>
    </source>
</evidence>
<keyword evidence="2" id="KW-1185">Reference proteome</keyword>
<protein>
    <submittedName>
        <fullName evidence="1">Uncharacterized protein</fullName>
    </submittedName>
</protein>
<dbReference type="InterPro" id="IPR054961">
    <property type="entry name" value="MPN499"/>
</dbReference>
<reference evidence="1 2" key="1">
    <citation type="journal article" date="2002" name="Nucleic Acids Res.">
        <title>The complete genomic sequence of Mycoplasma penetrans, an intracellular bacterial pathogen in humans.</title>
        <authorList>
            <person name="Sasaki Y."/>
            <person name="Ishikawa J."/>
            <person name="Yamashita A."/>
            <person name="Oshima K."/>
            <person name="Kenri T."/>
            <person name="Furuya K."/>
            <person name="Yoshino C."/>
            <person name="Horino A."/>
            <person name="Shiba T."/>
            <person name="Sasaki T."/>
            <person name="Hattori M."/>
        </authorList>
    </citation>
    <scope>NUCLEOTIDE SEQUENCE [LARGE SCALE GENOMIC DNA]</scope>
    <source>
        <strain evidence="1 2">HF-2</strain>
    </source>
</reference>
<dbReference type="InParanoid" id="Q8EV52"/>
<dbReference type="NCBIfam" id="NF045754">
    <property type="entry name" value="MPN499"/>
    <property type="match status" value="1"/>
</dbReference>
<dbReference type="eggNOG" id="ENOG5032ES3">
    <property type="taxonomic scope" value="Bacteria"/>
</dbReference>